<keyword evidence="1" id="KW-0678">Repressor</keyword>
<organism evidence="5 6">
    <name type="scientific">Brassica carinata</name>
    <name type="common">Ethiopian mustard</name>
    <name type="synonym">Abyssinian cabbage</name>
    <dbReference type="NCBI Taxonomy" id="52824"/>
    <lineage>
        <taxon>Eukaryota</taxon>
        <taxon>Viridiplantae</taxon>
        <taxon>Streptophyta</taxon>
        <taxon>Embryophyta</taxon>
        <taxon>Tracheophyta</taxon>
        <taxon>Spermatophyta</taxon>
        <taxon>Magnoliopsida</taxon>
        <taxon>eudicotyledons</taxon>
        <taxon>Gunneridae</taxon>
        <taxon>Pentapetalae</taxon>
        <taxon>rosids</taxon>
        <taxon>malvids</taxon>
        <taxon>Brassicales</taxon>
        <taxon>Brassicaceae</taxon>
        <taxon>Brassiceae</taxon>
        <taxon>Brassica</taxon>
    </lineage>
</organism>
<sequence>MPTDQNPNEFLRNTCLVNPSGEIRTEPPQNIRGPKPGPKTGEQNQKKPALRGMGVARLERLRIEEERKNMVAAQGRGDTLAASPNATPSPDPGVVLQGFPSYGTGGPNMSFGGYTRGRFLYGGVGSSQIPPWGFVETSPHEPYSFPNPQLYNTNNYHYDTCFKKQRINEDQYVVGSNGGGFSNYKMVPHFLPPDQRSQGFFTIVEAPDIQLHLLLPLIRVLTRRLGSMEELRSGNPRNGAGDVKEYEFFPGNYGDKSVSSVATSVGDCSPNTPTIDLSLKL</sequence>
<dbReference type="Pfam" id="PF08744">
    <property type="entry name" value="NOZZLE"/>
    <property type="match status" value="1"/>
</dbReference>
<reference evidence="5 6" key="1">
    <citation type="submission" date="2020-02" db="EMBL/GenBank/DDBJ databases">
        <authorList>
            <person name="Ma Q."/>
            <person name="Huang Y."/>
            <person name="Song X."/>
            <person name="Pei D."/>
        </authorList>
    </citation>
    <scope>NUCLEOTIDE SEQUENCE [LARGE SCALE GENOMIC DNA]</scope>
    <source>
        <strain evidence="5">Sxm20200214</strain>
        <tissue evidence="5">Leaf</tissue>
    </source>
</reference>
<evidence type="ECO:0000256" key="3">
    <source>
        <dbReference type="ARBA" id="ARBA00023163"/>
    </source>
</evidence>
<evidence type="ECO:0000313" key="5">
    <source>
        <dbReference type="EMBL" id="KAG2263088.1"/>
    </source>
</evidence>
<dbReference type="AlphaFoldDB" id="A0A8X7Q7G4"/>
<gene>
    <name evidence="5" type="ORF">Bca52824_070167</name>
</gene>
<accession>A0A8X7Q7G4</accession>
<dbReference type="Proteomes" id="UP000886595">
    <property type="component" value="Unassembled WGS sequence"/>
</dbReference>
<evidence type="ECO:0000256" key="4">
    <source>
        <dbReference type="SAM" id="MobiDB-lite"/>
    </source>
</evidence>
<evidence type="ECO:0000256" key="2">
    <source>
        <dbReference type="ARBA" id="ARBA00023015"/>
    </source>
</evidence>
<dbReference type="PANTHER" id="PTHR33388:SF20">
    <property type="entry name" value="(RAPE) HYPOTHETICAL PROTEIN"/>
    <property type="match status" value="1"/>
</dbReference>
<keyword evidence="6" id="KW-1185">Reference proteome</keyword>
<evidence type="ECO:0000256" key="1">
    <source>
        <dbReference type="ARBA" id="ARBA00022491"/>
    </source>
</evidence>
<keyword evidence="2" id="KW-0805">Transcription regulation</keyword>
<dbReference type="InterPro" id="IPR014855">
    <property type="entry name" value="NOZZLE"/>
</dbReference>
<dbReference type="OrthoDB" id="1917522at2759"/>
<dbReference type="PANTHER" id="PTHR33388">
    <property type="entry name" value="OS01G0212500 PROTEIN"/>
    <property type="match status" value="1"/>
</dbReference>
<dbReference type="InterPro" id="IPR040356">
    <property type="entry name" value="SPEAR"/>
</dbReference>
<comment type="caution">
    <text evidence="5">The sequence shown here is derived from an EMBL/GenBank/DDBJ whole genome shotgun (WGS) entry which is preliminary data.</text>
</comment>
<keyword evidence="3" id="KW-0804">Transcription</keyword>
<dbReference type="EMBL" id="JAAMPC010000014">
    <property type="protein sequence ID" value="KAG2263088.1"/>
    <property type="molecule type" value="Genomic_DNA"/>
</dbReference>
<feature type="region of interest" description="Disordered" evidence="4">
    <location>
        <begin position="1"/>
        <end position="51"/>
    </location>
</feature>
<name>A0A8X7Q7G4_BRACI</name>
<proteinExistence type="predicted"/>
<protein>
    <submittedName>
        <fullName evidence="5">Uncharacterized protein</fullName>
    </submittedName>
</protein>
<dbReference type="GO" id="GO:0003700">
    <property type="term" value="F:DNA-binding transcription factor activity"/>
    <property type="evidence" value="ECO:0007669"/>
    <property type="project" value="InterPro"/>
</dbReference>
<evidence type="ECO:0000313" key="6">
    <source>
        <dbReference type="Proteomes" id="UP000886595"/>
    </source>
</evidence>